<dbReference type="Pfam" id="PF12796">
    <property type="entry name" value="Ank_2"/>
    <property type="match status" value="1"/>
</dbReference>
<keyword evidence="5" id="KW-1185">Reference proteome</keyword>
<keyword evidence="2 3" id="KW-0040">ANK repeat</keyword>
<dbReference type="SMART" id="SM00248">
    <property type="entry name" value="ANK"/>
    <property type="match status" value="4"/>
</dbReference>
<evidence type="ECO:0000256" key="3">
    <source>
        <dbReference type="PROSITE-ProRule" id="PRU00023"/>
    </source>
</evidence>
<dbReference type="EMBL" id="CP123872">
    <property type="protein sequence ID" value="WND02591.1"/>
    <property type="molecule type" value="Genomic_DNA"/>
</dbReference>
<dbReference type="Proteomes" id="UP001268683">
    <property type="component" value="Chromosome"/>
</dbReference>
<dbReference type="AlphaFoldDB" id="A0AA52EIC9"/>
<evidence type="ECO:0000313" key="5">
    <source>
        <dbReference type="Proteomes" id="UP001268683"/>
    </source>
</evidence>
<feature type="repeat" description="ANK" evidence="3">
    <location>
        <begin position="90"/>
        <end position="122"/>
    </location>
</feature>
<sequence>MSICDLIEKGDIRALQTHLKNHPAKANDNHSSGISALMFALYYQRKDMAEVIASYKLSCNFGELIAMGRLEDVRAQLDADISLLKQPSPDGFYPLHYAAYFKTDEILAYLIQKGCNLNIPAENPSAVCPIHTAVAAGDAACVTLLTEAGCLVNVKQAGGWTPLMAAAKSGRQDLIDILLAVKADPLLTSDDGQTASDLAREATHTQISLALDQG</sequence>
<dbReference type="PANTHER" id="PTHR24198:SF165">
    <property type="entry name" value="ANKYRIN REPEAT-CONTAINING PROTEIN-RELATED"/>
    <property type="match status" value="1"/>
</dbReference>
<keyword evidence="1" id="KW-0677">Repeat</keyword>
<dbReference type="Gene3D" id="1.25.40.20">
    <property type="entry name" value="Ankyrin repeat-containing domain"/>
    <property type="match status" value="1"/>
</dbReference>
<dbReference type="PROSITE" id="PS50297">
    <property type="entry name" value="ANK_REP_REGION"/>
    <property type="match status" value="2"/>
</dbReference>
<evidence type="ECO:0000313" key="4">
    <source>
        <dbReference type="EMBL" id="WND02591.1"/>
    </source>
</evidence>
<dbReference type="KEGG" id="tmk:QGN29_13650"/>
<reference evidence="4" key="1">
    <citation type="submission" date="2023-04" db="EMBL/GenBank/DDBJ databases">
        <title>Complete genome sequence of Temperatibacter marinus.</title>
        <authorList>
            <person name="Rong J.-C."/>
            <person name="Yi M.-L."/>
            <person name="Zhao Q."/>
        </authorList>
    </citation>
    <scope>NUCLEOTIDE SEQUENCE</scope>
    <source>
        <strain evidence="4">NBRC 110045</strain>
    </source>
</reference>
<dbReference type="InterPro" id="IPR002110">
    <property type="entry name" value="Ankyrin_rpt"/>
</dbReference>
<gene>
    <name evidence="4" type="ORF">QGN29_13650</name>
</gene>
<dbReference type="PANTHER" id="PTHR24198">
    <property type="entry name" value="ANKYRIN REPEAT AND PROTEIN KINASE DOMAIN-CONTAINING PROTEIN"/>
    <property type="match status" value="1"/>
</dbReference>
<proteinExistence type="predicted"/>
<accession>A0AA52EIC9</accession>
<dbReference type="SUPFAM" id="SSF48403">
    <property type="entry name" value="Ankyrin repeat"/>
    <property type="match status" value="1"/>
</dbReference>
<dbReference type="InterPro" id="IPR036770">
    <property type="entry name" value="Ankyrin_rpt-contain_sf"/>
</dbReference>
<dbReference type="PROSITE" id="PS50088">
    <property type="entry name" value="ANK_REPEAT"/>
    <property type="match status" value="2"/>
</dbReference>
<protein>
    <submittedName>
        <fullName evidence="4">Ankyrin repeat domain-containing protein</fullName>
    </submittedName>
</protein>
<evidence type="ECO:0000256" key="2">
    <source>
        <dbReference type="ARBA" id="ARBA00023043"/>
    </source>
</evidence>
<name>A0AA52EIC9_9PROT</name>
<feature type="repeat" description="ANK" evidence="3">
    <location>
        <begin position="158"/>
        <end position="190"/>
    </location>
</feature>
<evidence type="ECO:0000256" key="1">
    <source>
        <dbReference type="ARBA" id="ARBA00022737"/>
    </source>
</evidence>
<dbReference type="RefSeq" id="WP_310798426.1">
    <property type="nucleotide sequence ID" value="NZ_CP123872.1"/>
</dbReference>
<organism evidence="4 5">
    <name type="scientific">Temperatibacter marinus</name>
    <dbReference type="NCBI Taxonomy" id="1456591"/>
    <lineage>
        <taxon>Bacteria</taxon>
        <taxon>Pseudomonadati</taxon>
        <taxon>Pseudomonadota</taxon>
        <taxon>Alphaproteobacteria</taxon>
        <taxon>Kordiimonadales</taxon>
        <taxon>Temperatibacteraceae</taxon>
        <taxon>Temperatibacter</taxon>
    </lineage>
</organism>